<evidence type="ECO:0000313" key="1">
    <source>
        <dbReference type="EMBL" id="KAG9486841.1"/>
    </source>
</evidence>
<proteinExistence type="predicted"/>
<protein>
    <submittedName>
        <fullName evidence="1">Uncharacterized protein</fullName>
    </submittedName>
</protein>
<dbReference type="AlphaFoldDB" id="A0A8J6FGB2"/>
<sequence length="101" mass="12014">MASALVHRLSTMQQQHHNCIEMDYRLEDNRDASFWKYKNNIASLHCVYIYKSWQHIQQYLSVSCTLCASALKRQSMWQRHCHHHVTHSYYPSRKQTGICGS</sequence>
<reference evidence="1" key="1">
    <citation type="thesis" date="2020" institute="ProQuest LLC" country="789 East Eisenhower Parkway, Ann Arbor, MI, USA">
        <title>Comparative Genomics and Chromosome Evolution.</title>
        <authorList>
            <person name="Mudd A.B."/>
        </authorList>
    </citation>
    <scope>NUCLEOTIDE SEQUENCE</scope>
    <source>
        <strain evidence="1">HN-11 Male</strain>
        <tissue evidence="1">Kidney and liver</tissue>
    </source>
</reference>
<name>A0A8J6FGB2_ELECQ</name>
<dbReference type="EMBL" id="WNTK01000003">
    <property type="protein sequence ID" value="KAG9486841.1"/>
    <property type="molecule type" value="Genomic_DNA"/>
</dbReference>
<accession>A0A8J6FGB2</accession>
<keyword evidence="2" id="KW-1185">Reference proteome</keyword>
<gene>
    <name evidence="1" type="ORF">GDO78_006957</name>
</gene>
<organism evidence="1 2">
    <name type="scientific">Eleutherodactylus coqui</name>
    <name type="common">Puerto Rican coqui</name>
    <dbReference type="NCBI Taxonomy" id="57060"/>
    <lineage>
        <taxon>Eukaryota</taxon>
        <taxon>Metazoa</taxon>
        <taxon>Chordata</taxon>
        <taxon>Craniata</taxon>
        <taxon>Vertebrata</taxon>
        <taxon>Euteleostomi</taxon>
        <taxon>Amphibia</taxon>
        <taxon>Batrachia</taxon>
        <taxon>Anura</taxon>
        <taxon>Neobatrachia</taxon>
        <taxon>Hyloidea</taxon>
        <taxon>Eleutherodactylidae</taxon>
        <taxon>Eleutherodactylinae</taxon>
        <taxon>Eleutherodactylus</taxon>
        <taxon>Eleutherodactylus</taxon>
    </lineage>
</organism>
<comment type="caution">
    <text evidence="1">The sequence shown here is derived from an EMBL/GenBank/DDBJ whole genome shotgun (WGS) entry which is preliminary data.</text>
</comment>
<evidence type="ECO:0000313" key="2">
    <source>
        <dbReference type="Proteomes" id="UP000770717"/>
    </source>
</evidence>
<dbReference type="Proteomes" id="UP000770717">
    <property type="component" value="Unassembled WGS sequence"/>
</dbReference>